<feature type="compositionally biased region" description="Basic and acidic residues" evidence="1">
    <location>
        <begin position="26"/>
        <end position="37"/>
    </location>
</feature>
<feature type="non-terminal residue" evidence="2">
    <location>
        <position position="1"/>
    </location>
</feature>
<gene>
    <name evidence="2" type="ORF">Tci_885596</name>
</gene>
<reference evidence="2" key="1">
    <citation type="journal article" date="2019" name="Sci. Rep.">
        <title>Draft genome of Tanacetum cinerariifolium, the natural source of mosquito coil.</title>
        <authorList>
            <person name="Yamashiro T."/>
            <person name="Shiraishi A."/>
            <person name="Satake H."/>
            <person name="Nakayama K."/>
        </authorList>
    </citation>
    <scope>NUCLEOTIDE SEQUENCE</scope>
</reference>
<name>A0A699TUA0_TANCI</name>
<feature type="non-terminal residue" evidence="2">
    <location>
        <position position="162"/>
    </location>
</feature>
<organism evidence="2">
    <name type="scientific">Tanacetum cinerariifolium</name>
    <name type="common">Dalmatian daisy</name>
    <name type="synonym">Chrysanthemum cinerariifolium</name>
    <dbReference type="NCBI Taxonomy" id="118510"/>
    <lineage>
        <taxon>Eukaryota</taxon>
        <taxon>Viridiplantae</taxon>
        <taxon>Streptophyta</taxon>
        <taxon>Embryophyta</taxon>
        <taxon>Tracheophyta</taxon>
        <taxon>Spermatophyta</taxon>
        <taxon>Magnoliopsida</taxon>
        <taxon>eudicotyledons</taxon>
        <taxon>Gunneridae</taxon>
        <taxon>Pentapetalae</taxon>
        <taxon>asterids</taxon>
        <taxon>campanulids</taxon>
        <taxon>Asterales</taxon>
        <taxon>Asteraceae</taxon>
        <taxon>Asteroideae</taxon>
        <taxon>Anthemideae</taxon>
        <taxon>Anthemidinae</taxon>
        <taxon>Tanacetum</taxon>
    </lineage>
</organism>
<dbReference type="AlphaFoldDB" id="A0A699TUA0"/>
<sequence length="162" mass="18063">SHDLLSLQKHKKTSLVDQYILQRRVSEPTESSFHDESPYDVLGQSDSEEESEMVALGAKRVVKMKVRLDQTLMHKLKTRRDQTLAGPDPGDAEAKVQSITSLMVYAGSDHEHMDLDVADVSPQPSTEQLDEGFTATAYPKVRENLKLAIEEQVLLEEPASSS</sequence>
<protein>
    <submittedName>
        <fullName evidence="2">Uncharacterized protein</fullName>
    </submittedName>
</protein>
<dbReference type="EMBL" id="BKCJ011273831">
    <property type="protein sequence ID" value="GFD13627.1"/>
    <property type="molecule type" value="Genomic_DNA"/>
</dbReference>
<comment type="caution">
    <text evidence="2">The sequence shown here is derived from an EMBL/GenBank/DDBJ whole genome shotgun (WGS) entry which is preliminary data.</text>
</comment>
<evidence type="ECO:0000256" key="1">
    <source>
        <dbReference type="SAM" id="MobiDB-lite"/>
    </source>
</evidence>
<accession>A0A699TUA0</accession>
<proteinExistence type="predicted"/>
<evidence type="ECO:0000313" key="2">
    <source>
        <dbReference type="EMBL" id="GFD13627.1"/>
    </source>
</evidence>
<feature type="region of interest" description="Disordered" evidence="1">
    <location>
        <begin position="26"/>
        <end position="49"/>
    </location>
</feature>